<dbReference type="EC" id="3.5.1.2" evidence="12"/>
<comment type="catalytic activity">
    <reaction evidence="9 12">
        <text>L-glutamine + H2O = L-glutamate + NH4(+)</text>
        <dbReference type="Rhea" id="RHEA:15889"/>
        <dbReference type="ChEBI" id="CHEBI:15377"/>
        <dbReference type="ChEBI" id="CHEBI:28938"/>
        <dbReference type="ChEBI" id="CHEBI:29985"/>
        <dbReference type="ChEBI" id="CHEBI:58359"/>
        <dbReference type="EC" id="3.5.1.2"/>
    </reaction>
</comment>
<dbReference type="SUPFAM" id="SSF51366">
    <property type="entry name" value="Ribulose-phoshate binding barrel"/>
    <property type="match status" value="1"/>
</dbReference>
<evidence type="ECO:0000259" key="16">
    <source>
        <dbReference type="Pfam" id="PF00117"/>
    </source>
</evidence>
<feature type="region of interest" description="PRFAR binding" evidence="14">
    <location>
        <begin position="520"/>
        <end position="521"/>
    </location>
</feature>
<dbReference type="HAMAP" id="MF_00278">
    <property type="entry name" value="HisH"/>
    <property type="match status" value="1"/>
</dbReference>
<dbReference type="InterPro" id="IPR029062">
    <property type="entry name" value="Class_I_gatase-like"/>
</dbReference>
<name>A0A2B7XQH9_POLH7</name>
<dbReference type="FunFam" id="3.40.50.880:FF:000039">
    <property type="entry name" value="Imidazole glycerol phosphate synthase hisHF"/>
    <property type="match status" value="1"/>
</dbReference>
<dbReference type="FunFam" id="3.20.20.70:FF:000094">
    <property type="entry name" value="Imidazole glycerol phosphate synthase hisHF"/>
    <property type="match status" value="1"/>
</dbReference>
<keyword evidence="7 12" id="KW-0511">Multifunctional enzyme</keyword>
<comment type="caution">
    <text evidence="17">The sequence shown here is derived from an EMBL/GenBank/DDBJ whole genome shotgun (WGS) entry which is preliminary data.</text>
</comment>
<evidence type="ECO:0000256" key="11">
    <source>
        <dbReference type="ARBA" id="ARBA00061106"/>
    </source>
</evidence>
<gene>
    <name evidence="17" type="ORF">AJ80_07235</name>
</gene>
<feature type="region of interest" description="PRFAR binding" evidence="14">
    <location>
        <begin position="399"/>
        <end position="401"/>
    </location>
</feature>
<feature type="active site" description="For GATase activity" evidence="13">
    <location>
        <position position="194"/>
    </location>
</feature>
<comment type="similarity">
    <text evidence="11 12">In the C-terminal section; belongs to the HisA/HisF family.</text>
</comment>
<feature type="domain" description="Glutamine amidotransferase" evidence="16">
    <location>
        <begin position="6"/>
        <end position="202"/>
    </location>
</feature>
<accession>A0A2B7XQH9</accession>
<feature type="active site" evidence="13">
    <location>
        <position position="239"/>
    </location>
</feature>
<dbReference type="InterPro" id="IPR017926">
    <property type="entry name" value="GATASE"/>
</dbReference>
<evidence type="ECO:0000256" key="1">
    <source>
        <dbReference type="ARBA" id="ARBA00005091"/>
    </source>
</evidence>
<evidence type="ECO:0000256" key="14">
    <source>
        <dbReference type="PIRSR" id="PIRSR036936-2"/>
    </source>
</evidence>
<evidence type="ECO:0000313" key="18">
    <source>
        <dbReference type="Proteomes" id="UP000224634"/>
    </source>
</evidence>
<dbReference type="OrthoDB" id="10254903at2759"/>
<dbReference type="NCBIfam" id="TIGR01855">
    <property type="entry name" value="IMP_synth_hisH"/>
    <property type="match status" value="1"/>
</dbReference>
<comment type="pathway">
    <text evidence="1 12">Amino-acid biosynthesis; L-histidine biosynthesis; L-histidine from 5-phospho-alpha-D-ribose 1-diphosphate: step 5/9.</text>
</comment>
<evidence type="ECO:0000256" key="3">
    <source>
        <dbReference type="ARBA" id="ARBA00022801"/>
    </source>
</evidence>
<sequence length="552" mass="59895">MPVVHLLDYVAGNIRSLVNALEKLGYQVEWVRSPGDVSNAEKLILPGVGHFGHCLTQLSDGGFLGPVKQHILSGKPFMGICVGMQALFDGSEEDPDVPGLGFIPGKLTRFDCSSKSVPHIGWNSANIAGKDYGPSASRYGLRSQSKYYYVHSYAVPYERSLLESKGWTVATAKYGNEEFVGAIGRGNIFATQFHPEKSGTAGLRALQAFLSTDTTRLLSEPSPPVGSMGLTRRIIACLDVRTNDEGDLVVTKGDQYDVREKNGAQAGGKVRNLGKPVEMAKRYYEQGADEITFLNITSFRNCPLADAPMLEILRKTSETVFVPLTVGGGIRDTVDTDGTHVSSLDVATMYFRSGADKVSIGSDAVLAAEEYYGAGKKLSGATAIETISKAYGDQAVVVSIDPKRIYVSSPEETTHHTIRTMNKNHLGQEFCWFQCTIKGGREGRDIDVRQLILAVEDMGAGEILLNSIDRDGSNSGFDLELINDVKSFTTIPVIASSGAGNPEHFEQVFRETQTDAALGAGIFHRNEYTVAEVKDYLQTAGLLIRQPEDSLL</sequence>
<dbReference type="Pfam" id="PF00977">
    <property type="entry name" value="His_biosynth"/>
    <property type="match status" value="1"/>
</dbReference>
<dbReference type="Proteomes" id="UP000224634">
    <property type="component" value="Unassembled WGS sequence"/>
</dbReference>
<keyword evidence="4 12" id="KW-0315">Glutamine amidotransferase</keyword>
<evidence type="ECO:0000256" key="10">
    <source>
        <dbReference type="ARBA" id="ARBA00055946"/>
    </source>
</evidence>
<dbReference type="InterPro" id="IPR006062">
    <property type="entry name" value="His_biosynth"/>
</dbReference>
<keyword evidence="5 12" id="KW-0368">Histidine biosynthesis</keyword>
<dbReference type="EMBL" id="PDNA01000135">
    <property type="protein sequence ID" value="PGH11230.1"/>
    <property type="molecule type" value="Genomic_DNA"/>
</dbReference>
<feature type="active site" description="For GATase activity" evidence="13">
    <location>
        <position position="81"/>
    </location>
</feature>
<dbReference type="Pfam" id="PF00117">
    <property type="entry name" value="GATase"/>
    <property type="match status" value="1"/>
</dbReference>
<evidence type="ECO:0000256" key="8">
    <source>
        <dbReference type="ARBA" id="ARBA00047838"/>
    </source>
</evidence>
<dbReference type="CDD" id="cd01748">
    <property type="entry name" value="GATase1_IGP_Synthase"/>
    <property type="match status" value="1"/>
</dbReference>
<dbReference type="InterPro" id="IPR011060">
    <property type="entry name" value="RibuloseP-bd_barrel"/>
</dbReference>
<evidence type="ECO:0000256" key="2">
    <source>
        <dbReference type="ARBA" id="ARBA00022605"/>
    </source>
</evidence>
<proteinExistence type="inferred from homology"/>
<dbReference type="UniPathway" id="UPA00031">
    <property type="reaction ID" value="UER00010"/>
</dbReference>
<dbReference type="Gene3D" id="3.40.50.880">
    <property type="match status" value="1"/>
</dbReference>
<evidence type="ECO:0000256" key="9">
    <source>
        <dbReference type="ARBA" id="ARBA00049534"/>
    </source>
</evidence>
<dbReference type="PIRSF" id="PIRSF036936">
    <property type="entry name" value="IGPS_HisHF"/>
    <property type="match status" value="1"/>
</dbReference>
<evidence type="ECO:0000256" key="6">
    <source>
        <dbReference type="ARBA" id="ARBA00023239"/>
    </source>
</evidence>
<evidence type="ECO:0000256" key="5">
    <source>
        <dbReference type="ARBA" id="ARBA00023102"/>
    </source>
</evidence>
<dbReference type="Gene3D" id="3.20.20.70">
    <property type="entry name" value="Aldolase class I"/>
    <property type="match status" value="1"/>
</dbReference>
<evidence type="ECO:0000313" key="17">
    <source>
        <dbReference type="EMBL" id="PGH11230.1"/>
    </source>
</evidence>
<feature type="active site" description="For GATase activity" evidence="13">
    <location>
        <position position="196"/>
    </location>
</feature>
<dbReference type="InterPro" id="IPR004651">
    <property type="entry name" value="HisF"/>
</dbReference>
<feature type="region of interest" description="PRFAR binding" evidence="14">
    <location>
        <begin position="361"/>
        <end position="362"/>
    </location>
</feature>
<dbReference type="AlphaFoldDB" id="A0A2B7XQH9"/>
<feature type="region of interest" description="PRFAR binding" evidence="14">
    <location>
        <begin position="497"/>
        <end position="498"/>
    </location>
</feature>
<dbReference type="InterPro" id="IPR050064">
    <property type="entry name" value="IGPS_HisA/HisF"/>
</dbReference>
<dbReference type="PROSITE" id="PS51273">
    <property type="entry name" value="GATASE_TYPE_1"/>
    <property type="match status" value="1"/>
</dbReference>
<dbReference type="InterPro" id="IPR010139">
    <property type="entry name" value="Imidazole-glycPsynth_HisH"/>
</dbReference>
<protein>
    <recommendedName>
        <fullName evidence="12">Imidazole glycerol phosphate synthase hisHF</fullName>
    </recommendedName>
    <domain>
        <recommendedName>
            <fullName evidence="12">Glutaminase</fullName>
            <ecNumber evidence="12">3.5.1.2</ecNumber>
        </recommendedName>
    </domain>
    <domain>
        <recommendedName>
            <fullName evidence="12">Cyclase</fullName>
        </recommendedName>
    </domain>
</protein>
<evidence type="ECO:0000256" key="12">
    <source>
        <dbReference type="PIRNR" id="PIRNR036936"/>
    </source>
</evidence>
<feature type="binding site" evidence="14">
    <location>
        <position position="466"/>
    </location>
    <ligand>
        <name>substrate</name>
    </ligand>
</feature>
<reference evidence="17 18" key="1">
    <citation type="submission" date="2017-10" db="EMBL/GenBank/DDBJ databases">
        <title>Comparative genomics in systemic dimorphic fungi from Ajellomycetaceae.</title>
        <authorList>
            <person name="Munoz J.F."/>
            <person name="Mcewen J.G."/>
            <person name="Clay O.K."/>
            <person name="Cuomo C.A."/>
        </authorList>
    </citation>
    <scope>NUCLEOTIDE SEQUENCE [LARGE SCALE GENOMIC DNA]</scope>
    <source>
        <strain evidence="17 18">UAMH7299</strain>
    </source>
</reference>
<dbReference type="GO" id="GO:0000105">
    <property type="term" value="P:L-histidine biosynthetic process"/>
    <property type="evidence" value="ECO:0007669"/>
    <property type="project" value="UniProtKB-UniRule"/>
</dbReference>
<dbReference type="NCBIfam" id="TIGR00735">
    <property type="entry name" value="hisF"/>
    <property type="match status" value="1"/>
</dbReference>
<dbReference type="InterPro" id="IPR013785">
    <property type="entry name" value="Aldolase_TIM"/>
</dbReference>
<evidence type="ECO:0000256" key="13">
    <source>
        <dbReference type="PIRSR" id="PIRSR036936-1"/>
    </source>
</evidence>
<keyword evidence="3 12" id="KW-0378">Hydrolase</keyword>
<evidence type="ECO:0000256" key="4">
    <source>
        <dbReference type="ARBA" id="ARBA00022962"/>
    </source>
</evidence>
<comment type="function">
    <text evidence="10 12">IGPS catalyzes the conversion of PRFAR and glutamine to IGP, AICAR and glutamate. The glutaminase domain produces the ammonia necessary for the cyclase domain to produce IGP and AICAR from PRFAR. The ammonia is channeled to the active site of the cyclase domain.</text>
</comment>
<feature type="binding site" description="covalent" evidence="14">
    <location>
        <position position="81"/>
    </location>
    <ligand>
        <name>L-glutamine</name>
        <dbReference type="ChEBI" id="CHEBI:58359"/>
    </ligand>
</feature>
<keyword evidence="18" id="KW-1185">Reference proteome</keyword>
<organism evidence="17 18">
    <name type="scientific">Polytolypa hystricis (strain UAMH7299)</name>
    <dbReference type="NCBI Taxonomy" id="1447883"/>
    <lineage>
        <taxon>Eukaryota</taxon>
        <taxon>Fungi</taxon>
        <taxon>Dikarya</taxon>
        <taxon>Ascomycota</taxon>
        <taxon>Pezizomycotina</taxon>
        <taxon>Eurotiomycetes</taxon>
        <taxon>Eurotiomycetidae</taxon>
        <taxon>Onygenales</taxon>
        <taxon>Onygenales incertae sedis</taxon>
        <taxon>Polytolypa</taxon>
    </lineage>
</organism>
<keyword evidence="2 12" id="KW-0028">Amino-acid biosynthesis</keyword>
<comment type="catalytic activity">
    <reaction evidence="8 12">
        <text>5-[(5-phospho-1-deoxy-D-ribulos-1-ylimino)methylamino]-1-(5-phospho-beta-D-ribosyl)imidazole-4-carboxamide + L-glutamine = D-erythro-1-(imidazol-4-yl)glycerol 3-phosphate + 5-amino-1-(5-phospho-beta-D-ribosyl)imidazole-4-carboxamide + L-glutamate + H(+)</text>
        <dbReference type="Rhea" id="RHEA:24793"/>
        <dbReference type="ChEBI" id="CHEBI:15378"/>
        <dbReference type="ChEBI" id="CHEBI:29985"/>
        <dbReference type="ChEBI" id="CHEBI:58278"/>
        <dbReference type="ChEBI" id="CHEBI:58359"/>
        <dbReference type="ChEBI" id="CHEBI:58475"/>
        <dbReference type="ChEBI" id="CHEBI:58525"/>
        <dbReference type="EC" id="4.3.2.10"/>
    </reaction>
</comment>
<keyword evidence="6 12" id="KW-0456">Lyase</keyword>
<evidence type="ECO:0000256" key="15">
    <source>
        <dbReference type="RuleBase" id="RU003657"/>
    </source>
</evidence>
<comment type="similarity">
    <text evidence="15">Belongs to the HisA/HisF family.</text>
</comment>
<dbReference type="InterPro" id="IPR014640">
    <property type="entry name" value="IGPS_HisHF"/>
</dbReference>
<feature type="binding site" evidence="14">
    <location>
        <position position="329"/>
    </location>
    <ligand>
        <name>substrate</name>
    </ligand>
</feature>
<feature type="region of interest" description="PRFAR binding" evidence="14">
    <location>
        <begin position="471"/>
        <end position="472"/>
    </location>
</feature>
<dbReference type="GO" id="GO:0016829">
    <property type="term" value="F:lyase activity"/>
    <property type="evidence" value="ECO:0007669"/>
    <property type="project" value="UniProtKB-KW"/>
</dbReference>
<dbReference type="PANTHER" id="PTHR21235:SF2">
    <property type="entry name" value="IMIDAZOLE GLYCEROL PHOSPHATE SYNTHASE HISHF"/>
    <property type="match status" value="1"/>
</dbReference>
<feature type="active site" evidence="13">
    <location>
        <position position="401"/>
    </location>
</feature>
<dbReference type="STRING" id="1447883.A0A2B7XQH9"/>
<dbReference type="CDD" id="cd04731">
    <property type="entry name" value="HisF"/>
    <property type="match status" value="1"/>
</dbReference>
<dbReference type="GO" id="GO:0004359">
    <property type="term" value="F:glutaminase activity"/>
    <property type="evidence" value="ECO:0007669"/>
    <property type="project" value="UniProtKB-EC"/>
</dbReference>
<dbReference type="SUPFAM" id="SSF52317">
    <property type="entry name" value="Class I glutamine amidotransferase-like"/>
    <property type="match status" value="1"/>
</dbReference>
<dbReference type="PANTHER" id="PTHR21235">
    <property type="entry name" value="IMIDAZOLE GLYCEROL PHOSPHATE SYNTHASE SUBUNIT HISF/H IGP SYNTHASE SUBUNIT HISF/H"/>
    <property type="match status" value="1"/>
</dbReference>
<evidence type="ECO:0000256" key="7">
    <source>
        <dbReference type="ARBA" id="ARBA00023268"/>
    </source>
</evidence>
<dbReference type="GO" id="GO:0000107">
    <property type="term" value="F:imidazoleglycerol-phosphate synthase activity"/>
    <property type="evidence" value="ECO:0007669"/>
    <property type="project" value="UniProtKB-UniRule"/>
</dbReference>